<protein>
    <recommendedName>
        <fullName evidence="1">DUF1540 domain-containing protein</fullName>
    </recommendedName>
</protein>
<dbReference type="Pfam" id="PF07561">
    <property type="entry name" value="DUF1540"/>
    <property type="match status" value="2"/>
</dbReference>
<evidence type="ECO:0000259" key="1">
    <source>
        <dbReference type="Pfam" id="PF07561"/>
    </source>
</evidence>
<dbReference type="AlphaFoldDB" id="A0A2P2BPE6"/>
<dbReference type="RefSeq" id="WP_166506222.1">
    <property type="nucleotide sequence ID" value="NZ_LN650648.1"/>
</dbReference>
<evidence type="ECO:0000313" key="3">
    <source>
        <dbReference type="Proteomes" id="UP000245695"/>
    </source>
</evidence>
<reference evidence="2 3" key="1">
    <citation type="submission" date="2014-09" db="EMBL/GenBank/DDBJ databases">
        <authorList>
            <person name="Hornung B.V."/>
        </authorList>
    </citation>
    <scope>NUCLEOTIDE SEQUENCE [LARGE SCALE GENOMIC DNA]</scope>
    <source>
        <strain evidence="2 3">FRIFI</strain>
    </source>
</reference>
<dbReference type="EMBL" id="LN650648">
    <property type="protein sequence ID" value="CEI72218.1"/>
    <property type="molecule type" value="Genomic_DNA"/>
</dbReference>
<gene>
    <name evidence="2" type="ORF">FRIFI_0671</name>
</gene>
<sequence length="101" mass="10863">MNGNLICLASTCFYNKCSNCYANGINISGSIASNTNGTHCLTFEDRKNATLTNSTSNEDYAKTYNIACQAKGCKHNDGGSCVALSVQINNENQSCETFCPR</sequence>
<organism evidence="2 3">
    <name type="scientific">Romboutsia hominis</name>
    <dbReference type="NCBI Taxonomy" id="1507512"/>
    <lineage>
        <taxon>Bacteria</taxon>
        <taxon>Bacillati</taxon>
        <taxon>Bacillota</taxon>
        <taxon>Clostridia</taxon>
        <taxon>Peptostreptococcales</taxon>
        <taxon>Peptostreptococcaceae</taxon>
        <taxon>Romboutsia</taxon>
    </lineage>
</organism>
<accession>A0A2P2BPE6</accession>
<dbReference type="KEGG" id="rhom:FRIFI_0671"/>
<keyword evidence="3" id="KW-1185">Reference proteome</keyword>
<proteinExistence type="predicted"/>
<dbReference type="InterPro" id="IPR011437">
    <property type="entry name" value="DUF1540"/>
</dbReference>
<dbReference type="Proteomes" id="UP000245695">
    <property type="component" value="Chromosome 1"/>
</dbReference>
<name>A0A2P2BPE6_9FIRM</name>
<feature type="domain" description="DUF1540" evidence="1">
    <location>
        <begin position="66"/>
        <end position="98"/>
    </location>
</feature>
<feature type="domain" description="DUF1540" evidence="1">
    <location>
        <begin position="7"/>
        <end position="43"/>
    </location>
</feature>
<evidence type="ECO:0000313" key="2">
    <source>
        <dbReference type="EMBL" id="CEI72218.1"/>
    </source>
</evidence>